<dbReference type="EMBL" id="CAJJDN010000043">
    <property type="protein sequence ID" value="CAD8082610.1"/>
    <property type="molecule type" value="Genomic_DNA"/>
</dbReference>
<sequence length="403" mass="46940">MNTQKMNTFFGVEKPYSFDSQKSQSSSNTNQQQFTINIFDQQQNQTIQKKENVIENFQQQKKNDINSDSYSNSSSEAGLLQTKKLQKILEENYDYEVQSVNLSENTMQKYQKQKINRIQNANKKYSLEIKNSQLNNSQLYTQQDKSRNSNSQDSFEPNIQISRRHTDNQEQLARQINYFKPQKFKQINQLKSNFNLEIGVQADSDNLNKLFSKTLNEQSSEISSKNYYKNENKNLLKLLDKNTNQKFSQQQSQEDNNELNSDKQVQIQLNLEQNDIPLSNHLSKLQANNIAQKNRMSQFSQKTVPNLLSQFSQQTQYQNIKQGTVLNTCKSLSGDIFTLRPGNKVIVLKIDQDKKLIQCGYENMLGLFYLRDIAIKDGMIYDKFGRVTVKLQVSNKIKNLIFV</sequence>
<organism evidence="2 3">
    <name type="scientific">Paramecium sonneborni</name>
    <dbReference type="NCBI Taxonomy" id="65129"/>
    <lineage>
        <taxon>Eukaryota</taxon>
        <taxon>Sar</taxon>
        <taxon>Alveolata</taxon>
        <taxon>Ciliophora</taxon>
        <taxon>Intramacronucleata</taxon>
        <taxon>Oligohymenophorea</taxon>
        <taxon>Peniculida</taxon>
        <taxon>Parameciidae</taxon>
        <taxon>Paramecium</taxon>
    </lineage>
</organism>
<reference evidence="2" key="1">
    <citation type="submission" date="2021-01" db="EMBL/GenBank/DDBJ databases">
        <authorList>
            <consortium name="Genoscope - CEA"/>
            <person name="William W."/>
        </authorList>
    </citation>
    <scope>NUCLEOTIDE SEQUENCE</scope>
</reference>
<dbReference type="AlphaFoldDB" id="A0A8S1MR08"/>
<accession>A0A8S1MR08</accession>
<protein>
    <submittedName>
        <fullName evidence="2">Uncharacterized protein</fullName>
    </submittedName>
</protein>
<evidence type="ECO:0000313" key="2">
    <source>
        <dbReference type="EMBL" id="CAD8082610.1"/>
    </source>
</evidence>
<name>A0A8S1MR08_9CILI</name>
<evidence type="ECO:0000256" key="1">
    <source>
        <dbReference type="SAM" id="MobiDB-lite"/>
    </source>
</evidence>
<keyword evidence="3" id="KW-1185">Reference proteome</keyword>
<dbReference type="Proteomes" id="UP000692954">
    <property type="component" value="Unassembled WGS sequence"/>
</dbReference>
<proteinExistence type="predicted"/>
<feature type="region of interest" description="Disordered" evidence="1">
    <location>
        <begin position="140"/>
        <end position="168"/>
    </location>
</feature>
<gene>
    <name evidence="2" type="ORF">PSON_ATCC_30995.1.T0430301</name>
</gene>
<comment type="caution">
    <text evidence="2">The sequence shown here is derived from an EMBL/GenBank/DDBJ whole genome shotgun (WGS) entry which is preliminary data.</text>
</comment>
<evidence type="ECO:0000313" key="3">
    <source>
        <dbReference type="Proteomes" id="UP000692954"/>
    </source>
</evidence>
<feature type="compositionally biased region" description="Polar residues" evidence="1">
    <location>
        <begin position="140"/>
        <end position="161"/>
    </location>
</feature>